<dbReference type="Gene3D" id="2.30.110.10">
    <property type="entry name" value="Electron Transport, Fmn-binding Protein, Chain A"/>
    <property type="match status" value="1"/>
</dbReference>
<dbReference type="AlphaFoldDB" id="F2ND24"/>
<evidence type="ECO:0000313" key="6">
    <source>
        <dbReference type="Proteomes" id="UP000000483"/>
    </source>
</evidence>
<dbReference type="eggNOG" id="COG1853">
    <property type="taxonomic scope" value="Bacteria"/>
</dbReference>
<evidence type="ECO:0000256" key="1">
    <source>
        <dbReference type="ARBA" id="ARBA00001917"/>
    </source>
</evidence>
<evidence type="ECO:0000313" key="5">
    <source>
        <dbReference type="EMBL" id="AEB09598.1"/>
    </source>
</evidence>
<gene>
    <name evidence="5" type="ordered locus">Desac_1758</name>
</gene>
<dbReference type="KEGG" id="dao:Desac_1758"/>
<dbReference type="OrthoDB" id="9794638at2"/>
<comment type="cofactor">
    <cofactor evidence="1">
        <name>FMN</name>
        <dbReference type="ChEBI" id="CHEBI:58210"/>
    </cofactor>
</comment>
<dbReference type="InterPro" id="IPR002563">
    <property type="entry name" value="Flavin_Rdtase-like_dom"/>
</dbReference>
<proteinExistence type="inferred from homology"/>
<reference evidence="5 6" key="1">
    <citation type="journal article" date="2011" name="Stand. Genomic Sci.">
        <title>Complete genome sequence of the acetate-degrading sulfate reducer Desulfobacca acetoxidans type strain (ASRB2).</title>
        <authorList>
            <person name="Goker M."/>
            <person name="Teshima H."/>
            <person name="Lapidus A."/>
            <person name="Nolan M."/>
            <person name="Lucas S."/>
            <person name="Hammon N."/>
            <person name="Deshpande S."/>
            <person name="Cheng J.F."/>
            <person name="Tapia R."/>
            <person name="Han C."/>
            <person name="Goodwin L."/>
            <person name="Pitluck S."/>
            <person name="Huntemann M."/>
            <person name="Liolios K."/>
            <person name="Ivanova N."/>
            <person name="Pagani I."/>
            <person name="Mavromatis K."/>
            <person name="Ovchinikova G."/>
            <person name="Pati A."/>
            <person name="Chen A."/>
            <person name="Palaniappan K."/>
            <person name="Land M."/>
            <person name="Hauser L."/>
            <person name="Brambilla E.M."/>
            <person name="Rohde M."/>
            <person name="Spring S."/>
            <person name="Detter J.C."/>
            <person name="Woyke T."/>
            <person name="Bristow J."/>
            <person name="Eisen J.A."/>
            <person name="Markowitz V."/>
            <person name="Hugenholtz P."/>
            <person name="Kyrpides N.C."/>
            <person name="Klenk H.P."/>
        </authorList>
    </citation>
    <scope>NUCLEOTIDE SEQUENCE [LARGE SCALE GENOMIC DNA]</scope>
    <source>
        <strain evidence="6">ATCC 700848 / DSM 11109 / ASRB2</strain>
    </source>
</reference>
<dbReference type="RefSeq" id="WP_013706708.1">
    <property type="nucleotide sequence ID" value="NC_015388.1"/>
</dbReference>
<comment type="similarity">
    <text evidence="3">Belongs to the flavoredoxin family.</text>
</comment>
<keyword evidence="6" id="KW-1185">Reference proteome</keyword>
<reference evidence="6" key="2">
    <citation type="submission" date="2011-03" db="EMBL/GenBank/DDBJ databases">
        <title>The complete genome of Desulfobacca acetoxidans DSM 11109.</title>
        <authorList>
            <consortium name="US DOE Joint Genome Institute (JGI-PGF)"/>
            <person name="Lucas S."/>
            <person name="Copeland A."/>
            <person name="Lapidus A."/>
            <person name="Bruce D."/>
            <person name="Goodwin L."/>
            <person name="Pitluck S."/>
            <person name="Peters L."/>
            <person name="Kyrpides N."/>
            <person name="Mavromatis K."/>
            <person name="Ivanova N."/>
            <person name="Ovchinnikova G."/>
            <person name="Teshima H."/>
            <person name="Detter J.C."/>
            <person name="Han C."/>
            <person name="Land M."/>
            <person name="Hauser L."/>
            <person name="Markowitz V."/>
            <person name="Cheng J.-F."/>
            <person name="Hugenholtz P."/>
            <person name="Woyke T."/>
            <person name="Wu D."/>
            <person name="Spring S."/>
            <person name="Schueler E."/>
            <person name="Brambilla E."/>
            <person name="Klenk H.-P."/>
            <person name="Eisen J.A."/>
        </authorList>
    </citation>
    <scope>NUCLEOTIDE SEQUENCE [LARGE SCALE GENOMIC DNA]</scope>
    <source>
        <strain evidence="6">ATCC 700848 / DSM 11109 / ASRB2</strain>
    </source>
</reference>
<sequence>MKKSIGARTFLYPMPVFIVGTYDDNKKPNICAVAWGGICCSKPPSVTICLRQATYTYGNLKARQAFTISIPPESRVKEADYAGLASGRDVDKFAVAGLTPVASEVVDAPFVKEFPMVLECKVTHIVEIGLHTLFVGEIQDIKVEEDCLTDKGIPDITKIKPFSFAMDSMSYYSIGPFLAPAFAIGKDLMK</sequence>
<accession>F2ND24</accession>
<organism evidence="5 6">
    <name type="scientific">Desulfobacca acetoxidans (strain ATCC 700848 / DSM 11109 / ASRB2)</name>
    <dbReference type="NCBI Taxonomy" id="880072"/>
    <lineage>
        <taxon>Bacteria</taxon>
        <taxon>Pseudomonadati</taxon>
        <taxon>Thermodesulfobacteriota</taxon>
        <taxon>Desulfobaccia</taxon>
        <taxon>Desulfobaccales</taxon>
        <taxon>Desulfobaccaceae</taxon>
        <taxon>Desulfobacca</taxon>
    </lineage>
</organism>
<name>F2ND24_DESAR</name>
<dbReference type="STRING" id="880072.Desac_1758"/>
<protein>
    <submittedName>
        <fullName evidence="5">Flavin reductase domain protein FMN-binding protein</fullName>
    </submittedName>
</protein>
<dbReference type="SUPFAM" id="SSF50475">
    <property type="entry name" value="FMN-binding split barrel"/>
    <property type="match status" value="1"/>
</dbReference>
<evidence type="ECO:0000256" key="3">
    <source>
        <dbReference type="ARBA" id="ARBA00038054"/>
    </source>
</evidence>
<dbReference type="PANTHER" id="PTHR43567:SF1">
    <property type="entry name" value="FLAVOREDOXIN"/>
    <property type="match status" value="1"/>
</dbReference>
<dbReference type="HOGENOM" id="CLU_059021_5_5_7"/>
<dbReference type="PANTHER" id="PTHR43567">
    <property type="entry name" value="FLAVOREDOXIN-RELATED-RELATED"/>
    <property type="match status" value="1"/>
</dbReference>
<dbReference type="SMART" id="SM00903">
    <property type="entry name" value="Flavin_Reduct"/>
    <property type="match status" value="1"/>
</dbReference>
<dbReference type="Proteomes" id="UP000000483">
    <property type="component" value="Chromosome"/>
</dbReference>
<dbReference type="EMBL" id="CP002629">
    <property type="protein sequence ID" value="AEB09598.1"/>
    <property type="molecule type" value="Genomic_DNA"/>
</dbReference>
<dbReference type="GO" id="GO:0010181">
    <property type="term" value="F:FMN binding"/>
    <property type="evidence" value="ECO:0007669"/>
    <property type="project" value="InterPro"/>
</dbReference>
<evidence type="ECO:0000256" key="2">
    <source>
        <dbReference type="ARBA" id="ARBA00022630"/>
    </source>
</evidence>
<evidence type="ECO:0000259" key="4">
    <source>
        <dbReference type="SMART" id="SM00903"/>
    </source>
</evidence>
<dbReference type="GO" id="GO:0016646">
    <property type="term" value="F:oxidoreductase activity, acting on the CH-NH group of donors, NAD or NADP as acceptor"/>
    <property type="evidence" value="ECO:0007669"/>
    <property type="project" value="UniProtKB-ARBA"/>
</dbReference>
<dbReference type="InterPro" id="IPR012349">
    <property type="entry name" value="Split_barrel_FMN-bd"/>
</dbReference>
<keyword evidence="2" id="KW-0285">Flavoprotein</keyword>
<dbReference type="InterPro" id="IPR052174">
    <property type="entry name" value="Flavoredoxin"/>
</dbReference>
<dbReference type="Pfam" id="PF01613">
    <property type="entry name" value="Flavin_Reduct"/>
    <property type="match status" value="1"/>
</dbReference>
<feature type="domain" description="Flavin reductase like" evidence="4">
    <location>
        <begin position="11"/>
        <end position="164"/>
    </location>
</feature>